<dbReference type="PANTHER" id="PTHR48083:SF19">
    <property type="entry name" value="FLAVIN-DEPENDENT MONOOXYGENASE, OXYGENASE SUBUNIT HSAA"/>
    <property type="match status" value="1"/>
</dbReference>
<dbReference type="GO" id="GO:0050660">
    <property type="term" value="F:flavin adenine dinucleotide binding"/>
    <property type="evidence" value="ECO:0007669"/>
    <property type="project" value="InterPro"/>
</dbReference>
<dbReference type="GO" id="GO:0003995">
    <property type="term" value="F:acyl-CoA dehydrogenase activity"/>
    <property type="evidence" value="ECO:0007669"/>
    <property type="project" value="TreeGrafter"/>
</dbReference>
<name>T0AQ22_9RHOO</name>
<evidence type="ECO:0000259" key="3">
    <source>
        <dbReference type="Pfam" id="PF02771"/>
    </source>
</evidence>
<dbReference type="Gene3D" id="1.20.140.10">
    <property type="entry name" value="Butyryl-CoA Dehydrogenase, subunit A, domain 3"/>
    <property type="match status" value="1"/>
</dbReference>
<feature type="domain" description="Acyl-CoA dehydrogenase C-terminal" evidence="4">
    <location>
        <begin position="273"/>
        <end position="401"/>
    </location>
</feature>
<dbReference type="InterPro" id="IPR013107">
    <property type="entry name" value="Acyl-CoA_DH_C"/>
</dbReference>
<dbReference type="PANTHER" id="PTHR48083">
    <property type="entry name" value="MEDIUM-CHAIN SPECIFIC ACYL-COA DEHYDROGENASE, MITOCHONDRIAL-RELATED"/>
    <property type="match status" value="1"/>
</dbReference>
<reference evidence="5 6" key="1">
    <citation type="submission" date="2013-06" db="EMBL/GenBank/DDBJ databases">
        <title>Draft genome sequence of Thauera terpenica.</title>
        <authorList>
            <person name="Liu B."/>
            <person name="Frostegard A.H."/>
            <person name="Shapleigh J.P."/>
        </authorList>
    </citation>
    <scope>NUCLEOTIDE SEQUENCE [LARGE SCALE GENOMIC DNA]</scope>
    <source>
        <strain evidence="5 6">58Eu</strain>
    </source>
</reference>
<dbReference type="eggNOG" id="COG1960">
    <property type="taxonomic scope" value="Bacteria"/>
</dbReference>
<feature type="domain" description="Acyl-CoA dehydrogenase/oxidase N-terminal" evidence="3">
    <location>
        <begin position="48"/>
        <end position="137"/>
    </location>
</feature>
<dbReference type="GO" id="GO:0005737">
    <property type="term" value="C:cytoplasm"/>
    <property type="evidence" value="ECO:0007669"/>
    <property type="project" value="TreeGrafter"/>
</dbReference>
<keyword evidence="6" id="KW-1185">Reference proteome</keyword>
<organism evidence="5 6">
    <name type="scientific">Thauera terpenica 58Eu</name>
    <dbReference type="NCBI Taxonomy" id="1348657"/>
    <lineage>
        <taxon>Bacteria</taxon>
        <taxon>Pseudomonadati</taxon>
        <taxon>Pseudomonadota</taxon>
        <taxon>Betaproteobacteria</taxon>
        <taxon>Rhodocyclales</taxon>
        <taxon>Zoogloeaceae</taxon>
        <taxon>Thauera</taxon>
    </lineage>
</organism>
<dbReference type="InterPro" id="IPR036250">
    <property type="entry name" value="AcylCo_DH-like_C"/>
</dbReference>
<dbReference type="Gene3D" id="2.40.110.10">
    <property type="entry name" value="Butyryl-CoA Dehydrogenase, subunit A, domain 2"/>
    <property type="match status" value="1"/>
</dbReference>
<evidence type="ECO:0000259" key="4">
    <source>
        <dbReference type="Pfam" id="PF08028"/>
    </source>
</evidence>
<comment type="similarity">
    <text evidence="2">Belongs to the HpaH/HsaA monooxygenase family.</text>
</comment>
<accession>T0AQ22</accession>
<dbReference type="InterPro" id="IPR013786">
    <property type="entry name" value="AcylCoA_DH/ox_N"/>
</dbReference>
<dbReference type="GO" id="GO:0033539">
    <property type="term" value="P:fatty acid beta-oxidation using acyl-CoA dehydrogenase"/>
    <property type="evidence" value="ECO:0007669"/>
    <property type="project" value="TreeGrafter"/>
</dbReference>
<evidence type="ECO:0000313" key="6">
    <source>
        <dbReference type="Proteomes" id="UP000015455"/>
    </source>
</evidence>
<keyword evidence="1" id="KW-0560">Oxidoreductase</keyword>
<dbReference type="SUPFAM" id="SSF56645">
    <property type="entry name" value="Acyl-CoA dehydrogenase NM domain-like"/>
    <property type="match status" value="1"/>
</dbReference>
<dbReference type="GO" id="GO:0016712">
    <property type="term" value="F:oxidoreductase activity, acting on paired donors, with incorporation or reduction of molecular oxygen, reduced flavin or flavoprotein as one donor, and incorporation of one atom of oxygen"/>
    <property type="evidence" value="ECO:0007669"/>
    <property type="project" value="TreeGrafter"/>
</dbReference>
<keyword evidence="5" id="KW-0503">Monooxygenase</keyword>
<evidence type="ECO:0000256" key="1">
    <source>
        <dbReference type="ARBA" id="ARBA00023002"/>
    </source>
</evidence>
<dbReference type="Pfam" id="PF02771">
    <property type="entry name" value="Acyl-CoA_dh_N"/>
    <property type="match status" value="1"/>
</dbReference>
<dbReference type="InterPro" id="IPR046373">
    <property type="entry name" value="Acyl-CoA_Oxase/DH_mid-dom_sf"/>
</dbReference>
<protein>
    <submittedName>
        <fullName evidence="5">Flavin-dependent monooxygenase oxygenase subunit</fullName>
    </submittedName>
</protein>
<dbReference type="AlphaFoldDB" id="T0AQ22"/>
<comment type="caution">
    <text evidence="5">The sequence shown here is derived from an EMBL/GenBank/DDBJ whole genome shotgun (WGS) entry which is preliminary data.</text>
</comment>
<dbReference type="Proteomes" id="UP000015455">
    <property type="component" value="Unassembled WGS sequence"/>
</dbReference>
<evidence type="ECO:0000313" key="5">
    <source>
        <dbReference type="EMBL" id="EPZ14939.1"/>
    </source>
</evidence>
<dbReference type="SUPFAM" id="SSF47203">
    <property type="entry name" value="Acyl-CoA dehydrogenase C-terminal domain-like"/>
    <property type="match status" value="1"/>
</dbReference>
<dbReference type="InterPro" id="IPR009100">
    <property type="entry name" value="AcylCoA_DH/oxidase_NM_dom_sf"/>
</dbReference>
<dbReference type="Gene3D" id="1.10.540.10">
    <property type="entry name" value="Acyl-CoA dehydrogenase/oxidase, N-terminal domain"/>
    <property type="match status" value="1"/>
</dbReference>
<dbReference type="EMBL" id="ATJV01000067">
    <property type="protein sequence ID" value="EPZ14939.1"/>
    <property type="molecule type" value="Genomic_DNA"/>
</dbReference>
<dbReference type="Pfam" id="PF08028">
    <property type="entry name" value="Acyl-CoA_dh_2"/>
    <property type="match status" value="1"/>
</dbReference>
<dbReference type="STRING" id="1348657.M622_17525"/>
<dbReference type="InterPro" id="IPR050741">
    <property type="entry name" value="Acyl-CoA_dehydrogenase"/>
</dbReference>
<proteinExistence type="inferred from homology"/>
<dbReference type="PIRSF" id="PIRSF016578">
    <property type="entry name" value="HsaA"/>
    <property type="match status" value="1"/>
</dbReference>
<dbReference type="PATRIC" id="fig|1348657.5.peg.2589"/>
<evidence type="ECO:0000256" key="2">
    <source>
        <dbReference type="ARBA" id="ARBA00049661"/>
    </source>
</evidence>
<sequence>MSHLKTPILAIAEDTNMGAVGKDQILGMQAEDYMTPEAVDLVARAKAMAPRLAERARAAEAAGKVPVETVREMNEAGLFRVLQPKRFGGYELDPRVFYRVQMALAEGCMSTAWIYGVIGVHNWQLPLFPEQAQQDVWANDTSVLIASTYMPTGKAEAVEGGYRFSGRWGFSSGVEHCDWILLGGLLPKKDGSGALEHTTFLLPKADFRIEHNWDVLGLRATGSHDIVVDGCFVPAHRTHRTNDHSDAGCPGRVTNPGWTYRIPFTQVFQRAVSSACIGALDGAIASFRERAAAHVGKHGAKTAEDVNAQQAVSESMMTTDQLKLVLFRNYARIVECAKTGEQMPVEERLMQRAQASQVPKLCATAVSELMRACAASGTYKTNPIERAFRDIHQARGHIANNTDAYARAHGAVMLGLPNGDPYI</sequence>
<gene>
    <name evidence="5" type="ORF">M622_17525</name>
</gene>
<dbReference type="InterPro" id="IPR037069">
    <property type="entry name" value="AcylCoA_DH/ox_N_sf"/>
</dbReference>